<protein>
    <submittedName>
        <fullName evidence="1">Uncharacterized protein</fullName>
    </submittedName>
</protein>
<comment type="caution">
    <text evidence="1">The sequence shown here is derived from an EMBL/GenBank/DDBJ whole genome shotgun (WGS) entry which is preliminary data.</text>
</comment>
<reference evidence="1" key="1">
    <citation type="journal article" date="2021" name="J. Hered.">
        <title>Genome Assembly of Salicaceae Populus deltoides (Eastern Cottonwood) I-69 Based on Nanopore Sequencing and Hi-C Technologies.</title>
        <authorList>
            <person name="Bai S."/>
            <person name="Wu H."/>
            <person name="Zhang J."/>
            <person name="Pan Z."/>
            <person name="Zhao W."/>
            <person name="Li Z."/>
            <person name="Tong C."/>
        </authorList>
    </citation>
    <scope>NUCLEOTIDE SEQUENCE</scope>
    <source>
        <tissue evidence="1">Leaf</tissue>
    </source>
</reference>
<proteinExistence type="predicted"/>
<dbReference type="EMBL" id="JACEGQ020000015">
    <property type="protein sequence ID" value="KAH8486928.1"/>
    <property type="molecule type" value="Genomic_DNA"/>
</dbReference>
<dbReference type="Proteomes" id="UP000807159">
    <property type="component" value="Chromosome 15"/>
</dbReference>
<evidence type="ECO:0000313" key="2">
    <source>
        <dbReference type="Proteomes" id="UP000807159"/>
    </source>
</evidence>
<name>A0A8T2X1B0_POPDE</name>
<keyword evidence="2" id="KW-1185">Reference proteome</keyword>
<gene>
    <name evidence="1" type="ORF">H0E87_025790</name>
</gene>
<evidence type="ECO:0000313" key="1">
    <source>
        <dbReference type="EMBL" id="KAH8486928.1"/>
    </source>
</evidence>
<dbReference type="AlphaFoldDB" id="A0A8T2X1B0"/>
<accession>A0A8T2X1B0</accession>
<sequence length="157" mass="17990">MAYVLLKKTICKQNATPKLKLLYTSRIGRETIWDLDSGLAKTDSAIETRKIIVALGKCIHLRQWGGDRIVSPVPKGNLYLERIHDFQNVWSEAIVNVLEELRIRLLLELRVAYDEKGKRINRNITSNRMGFRGDNVNDNCIESKWGCSVSLLSFVLM</sequence>
<organism evidence="1 2">
    <name type="scientific">Populus deltoides</name>
    <name type="common">Eastern poplar</name>
    <name type="synonym">Eastern cottonwood</name>
    <dbReference type="NCBI Taxonomy" id="3696"/>
    <lineage>
        <taxon>Eukaryota</taxon>
        <taxon>Viridiplantae</taxon>
        <taxon>Streptophyta</taxon>
        <taxon>Embryophyta</taxon>
        <taxon>Tracheophyta</taxon>
        <taxon>Spermatophyta</taxon>
        <taxon>Magnoliopsida</taxon>
        <taxon>eudicotyledons</taxon>
        <taxon>Gunneridae</taxon>
        <taxon>Pentapetalae</taxon>
        <taxon>rosids</taxon>
        <taxon>fabids</taxon>
        <taxon>Malpighiales</taxon>
        <taxon>Salicaceae</taxon>
        <taxon>Saliceae</taxon>
        <taxon>Populus</taxon>
    </lineage>
</organism>